<reference evidence="3" key="2">
    <citation type="journal article" date="2008" name="Nucleic Acids Res.">
        <title>The rice annotation project database (RAP-DB): 2008 update.</title>
        <authorList>
            <consortium name="The rice annotation project (RAP)"/>
        </authorList>
    </citation>
    <scope>GENOME REANNOTATION</scope>
    <source>
        <strain evidence="3">cv. Nipponbare</strain>
    </source>
</reference>
<feature type="compositionally biased region" description="Low complexity" evidence="1">
    <location>
        <begin position="87"/>
        <end position="98"/>
    </location>
</feature>
<evidence type="ECO:0000256" key="1">
    <source>
        <dbReference type="SAM" id="MobiDB-lite"/>
    </source>
</evidence>
<organism evidence="2 3">
    <name type="scientific">Oryza sativa subsp. japonica</name>
    <name type="common">Rice</name>
    <dbReference type="NCBI Taxonomy" id="39947"/>
    <lineage>
        <taxon>Eukaryota</taxon>
        <taxon>Viridiplantae</taxon>
        <taxon>Streptophyta</taxon>
        <taxon>Embryophyta</taxon>
        <taxon>Tracheophyta</taxon>
        <taxon>Spermatophyta</taxon>
        <taxon>Magnoliopsida</taxon>
        <taxon>Liliopsida</taxon>
        <taxon>Poales</taxon>
        <taxon>Poaceae</taxon>
        <taxon>BOP clade</taxon>
        <taxon>Oryzoideae</taxon>
        <taxon>Oryzeae</taxon>
        <taxon>Oryzinae</taxon>
        <taxon>Oryza</taxon>
        <taxon>Oryza sativa</taxon>
    </lineage>
</organism>
<proteinExistence type="predicted"/>
<dbReference type="EMBL" id="AC090882">
    <property type="protein sequence ID" value="AAL58224.1"/>
    <property type="molecule type" value="Genomic_DNA"/>
</dbReference>
<protein>
    <submittedName>
        <fullName evidence="2">Uncharacterized protein</fullName>
    </submittedName>
</protein>
<dbReference type="Proteomes" id="UP000000763">
    <property type="component" value="Chromosome 3"/>
</dbReference>
<sequence>MAAARPSRCLELIRQEIEQAANPASRRRGGQRGDGGAQVMWTLLEWHDAPAPSVAASTRSRRAECLGTCAASSPIPVAAGEGGDGGAAASASRAAPAAMLPVSTTTSSADSVGDDPTGEAAAAADDDDDEGRPCITSRDGIAPPELWTRREEVSAKKQSDALVHRTICTVRGKA</sequence>
<gene>
    <name evidence="2" type="primary">OSJNBa0014G15.22</name>
</gene>
<feature type="region of interest" description="Disordered" evidence="1">
    <location>
        <begin position="74"/>
        <end position="143"/>
    </location>
</feature>
<accession>Q8W325</accession>
<evidence type="ECO:0000313" key="2">
    <source>
        <dbReference type="EMBL" id="AAL58224.1"/>
    </source>
</evidence>
<evidence type="ECO:0000313" key="3">
    <source>
        <dbReference type="Proteomes" id="UP000000763"/>
    </source>
</evidence>
<reference evidence="3" key="1">
    <citation type="journal article" date="2005" name="Nature">
        <title>The map-based sequence of the rice genome.</title>
        <authorList>
            <consortium name="International rice genome sequencing project (IRGSP)"/>
            <person name="Matsumoto T."/>
            <person name="Wu J."/>
            <person name="Kanamori H."/>
            <person name="Katayose Y."/>
            <person name="Fujisawa M."/>
            <person name="Namiki N."/>
            <person name="Mizuno H."/>
            <person name="Yamamoto K."/>
            <person name="Antonio B.A."/>
            <person name="Baba T."/>
            <person name="Sakata K."/>
            <person name="Nagamura Y."/>
            <person name="Aoki H."/>
            <person name="Arikawa K."/>
            <person name="Arita K."/>
            <person name="Bito T."/>
            <person name="Chiden Y."/>
            <person name="Fujitsuka N."/>
            <person name="Fukunaka R."/>
            <person name="Hamada M."/>
            <person name="Harada C."/>
            <person name="Hayashi A."/>
            <person name="Hijishita S."/>
            <person name="Honda M."/>
            <person name="Hosokawa S."/>
            <person name="Ichikawa Y."/>
            <person name="Idonuma A."/>
            <person name="Iijima M."/>
            <person name="Ikeda M."/>
            <person name="Ikeno M."/>
            <person name="Ito K."/>
            <person name="Ito S."/>
            <person name="Ito T."/>
            <person name="Ito Y."/>
            <person name="Ito Y."/>
            <person name="Iwabuchi A."/>
            <person name="Kamiya K."/>
            <person name="Karasawa W."/>
            <person name="Kurita K."/>
            <person name="Katagiri S."/>
            <person name="Kikuta A."/>
            <person name="Kobayashi H."/>
            <person name="Kobayashi N."/>
            <person name="Machita K."/>
            <person name="Maehara T."/>
            <person name="Masukawa M."/>
            <person name="Mizubayashi T."/>
            <person name="Mukai Y."/>
            <person name="Nagasaki H."/>
            <person name="Nagata Y."/>
            <person name="Naito S."/>
            <person name="Nakashima M."/>
            <person name="Nakama Y."/>
            <person name="Nakamichi Y."/>
            <person name="Nakamura M."/>
            <person name="Meguro A."/>
            <person name="Negishi M."/>
            <person name="Ohta I."/>
            <person name="Ohta T."/>
            <person name="Okamoto M."/>
            <person name="Ono N."/>
            <person name="Saji S."/>
            <person name="Sakaguchi M."/>
            <person name="Sakai K."/>
            <person name="Shibata M."/>
            <person name="Shimokawa T."/>
            <person name="Song J."/>
            <person name="Takazaki Y."/>
            <person name="Terasawa K."/>
            <person name="Tsugane M."/>
            <person name="Tsuji K."/>
            <person name="Ueda S."/>
            <person name="Waki K."/>
            <person name="Yamagata H."/>
            <person name="Yamamoto M."/>
            <person name="Yamamoto S."/>
            <person name="Yamane H."/>
            <person name="Yoshiki S."/>
            <person name="Yoshihara R."/>
            <person name="Yukawa K."/>
            <person name="Zhong H."/>
            <person name="Yano M."/>
            <person name="Yuan Q."/>
            <person name="Ouyang S."/>
            <person name="Liu J."/>
            <person name="Jones K.M."/>
            <person name="Gansberger K."/>
            <person name="Moffat K."/>
            <person name="Hill J."/>
            <person name="Bera J."/>
            <person name="Fadrosh D."/>
            <person name="Jin S."/>
            <person name="Johri S."/>
            <person name="Kim M."/>
            <person name="Overton L."/>
            <person name="Reardon M."/>
            <person name="Tsitrin T."/>
            <person name="Vuong H."/>
            <person name="Weaver B."/>
            <person name="Ciecko A."/>
            <person name="Tallon L."/>
            <person name="Jackson J."/>
            <person name="Pai G."/>
            <person name="Aken S.V."/>
            <person name="Utterback T."/>
            <person name="Reidmuller S."/>
            <person name="Feldblyum T."/>
            <person name="Hsiao J."/>
            <person name="Zismann V."/>
            <person name="Iobst S."/>
            <person name="de Vazeille A.R."/>
            <person name="Buell C.R."/>
            <person name="Ying K."/>
            <person name="Li Y."/>
            <person name="Lu T."/>
            <person name="Huang Y."/>
            <person name="Zhao Q."/>
            <person name="Feng Q."/>
            <person name="Zhang L."/>
            <person name="Zhu J."/>
            <person name="Weng Q."/>
            <person name="Mu J."/>
            <person name="Lu Y."/>
            <person name="Fan D."/>
            <person name="Liu Y."/>
            <person name="Guan J."/>
            <person name="Zhang Y."/>
            <person name="Yu S."/>
            <person name="Liu X."/>
            <person name="Zhang Y."/>
            <person name="Hong G."/>
            <person name="Han B."/>
            <person name="Choisne N."/>
            <person name="Demange N."/>
            <person name="Orjeda G."/>
            <person name="Samain S."/>
            <person name="Cattolico L."/>
            <person name="Pelletier E."/>
            <person name="Couloux A."/>
            <person name="Segurens B."/>
            <person name="Wincker P."/>
            <person name="D'Hont A."/>
            <person name="Scarpelli C."/>
            <person name="Weissenbach J."/>
            <person name="Salanoubat M."/>
            <person name="Quetier F."/>
            <person name="Yu Y."/>
            <person name="Kim H.R."/>
            <person name="Rambo T."/>
            <person name="Currie J."/>
            <person name="Collura K."/>
            <person name="Luo M."/>
            <person name="Yang T."/>
            <person name="Ammiraju J.S.S."/>
            <person name="Engler F."/>
            <person name="Soderlund C."/>
            <person name="Wing R.A."/>
            <person name="Palmer L.E."/>
            <person name="de la Bastide M."/>
            <person name="Spiegel L."/>
            <person name="Nascimento L."/>
            <person name="Zutavern T."/>
            <person name="O'Shaughnessy A."/>
            <person name="Dike S."/>
            <person name="Dedhia N."/>
            <person name="Preston R."/>
            <person name="Balija V."/>
            <person name="McCombie W.R."/>
            <person name="Chow T."/>
            <person name="Chen H."/>
            <person name="Chung M."/>
            <person name="Chen C."/>
            <person name="Shaw J."/>
            <person name="Wu H."/>
            <person name="Hsiao K."/>
            <person name="Chao Y."/>
            <person name="Chu M."/>
            <person name="Cheng C."/>
            <person name="Hour A."/>
            <person name="Lee P."/>
            <person name="Lin S."/>
            <person name="Lin Y."/>
            <person name="Liou J."/>
            <person name="Liu S."/>
            <person name="Hsing Y."/>
            <person name="Raghuvanshi S."/>
            <person name="Mohanty A."/>
            <person name="Bharti A.K."/>
            <person name="Gaur A."/>
            <person name="Gupta V."/>
            <person name="Kumar D."/>
            <person name="Ravi V."/>
            <person name="Vij S."/>
            <person name="Kapur A."/>
            <person name="Khurana P."/>
            <person name="Khurana P."/>
            <person name="Khurana J.P."/>
            <person name="Tyagi A.K."/>
            <person name="Gaikwad K."/>
            <person name="Singh A."/>
            <person name="Dalal V."/>
            <person name="Srivastava S."/>
            <person name="Dixit A."/>
            <person name="Pal A.K."/>
            <person name="Ghazi I.A."/>
            <person name="Yadav M."/>
            <person name="Pandit A."/>
            <person name="Bhargava A."/>
            <person name="Sureshbabu K."/>
            <person name="Batra K."/>
            <person name="Sharma T.R."/>
            <person name="Mohapatra T."/>
            <person name="Singh N.K."/>
            <person name="Messing J."/>
            <person name="Nelson A.B."/>
            <person name="Fuks G."/>
            <person name="Kavchok S."/>
            <person name="Keizer G."/>
            <person name="Linton E."/>
            <person name="Llaca V."/>
            <person name="Song R."/>
            <person name="Tanyolac B."/>
            <person name="Young S."/>
            <person name="Ho-Il K."/>
            <person name="Hahn J.H."/>
            <person name="Sangsakoo G."/>
            <person name="Vanavichit A."/>
            <person name="de Mattos Luiz.A.T."/>
            <person name="Zimmer P.D."/>
            <person name="Malone G."/>
            <person name="Dellagostin O."/>
            <person name="de Oliveira A.C."/>
            <person name="Bevan M."/>
            <person name="Bancroft I."/>
            <person name="Minx P."/>
            <person name="Cordum H."/>
            <person name="Wilson R."/>
            <person name="Cheng Z."/>
            <person name="Jin W."/>
            <person name="Jiang J."/>
            <person name="Leong S.A."/>
            <person name="Iwama H."/>
            <person name="Gojobori T."/>
            <person name="Itoh T."/>
            <person name="Niimura Y."/>
            <person name="Fujii Y."/>
            <person name="Habara T."/>
            <person name="Sakai H."/>
            <person name="Sato Y."/>
            <person name="Wilson G."/>
            <person name="Kumar K."/>
            <person name="McCouch S."/>
            <person name="Juretic N."/>
            <person name="Hoen D."/>
            <person name="Wright S."/>
            <person name="Bruskiewich R."/>
            <person name="Bureau T."/>
            <person name="Miyao A."/>
            <person name="Hirochika H."/>
            <person name="Nishikawa T."/>
            <person name="Kadowaki K."/>
            <person name="Sugiura M."/>
            <person name="Burr B."/>
            <person name="Sasaki T."/>
        </authorList>
    </citation>
    <scope>NUCLEOTIDE SEQUENCE [LARGE SCALE GENOMIC DNA]</scope>
    <source>
        <strain evidence="3">cv. Nipponbare</strain>
    </source>
</reference>
<dbReference type="AlphaFoldDB" id="Q8W325"/>
<name>Q8W325_ORYSJ</name>